<comment type="similarity">
    <text evidence="1">Belongs to the peptidase A24 family.</text>
</comment>
<evidence type="ECO:0000256" key="1">
    <source>
        <dbReference type="ARBA" id="ARBA00005801"/>
    </source>
</evidence>
<keyword evidence="2" id="KW-1133">Transmembrane helix</keyword>
<evidence type="ECO:0000313" key="5">
    <source>
        <dbReference type="Proteomes" id="UP000887023"/>
    </source>
</evidence>
<gene>
    <name evidence="4" type="ORF">KV203_09180</name>
</gene>
<keyword evidence="2" id="KW-0812">Transmembrane</keyword>
<dbReference type="InterPro" id="IPR000045">
    <property type="entry name" value="Prepilin_IV_endopep_pep"/>
</dbReference>
<dbReference type="Proteomes" id="UP000887023">
    <property type="component" value="Chromosome"/>
</dbReference>
<dbReference type="PANTHER" id="PTHR30487">
    <property type="entry name" value="TYPE 4 PREPILIN-LIKE PROTEINS LEADER PEPTIDE-PROCESSING ENZYME"/>
    <property type="match status" value="1"/>
</dbReference>
<feature type="transmembrane region" description="Helical" evidence="2">
    <location>
        <begin position="94"/>
        <end position="116"/>
    </location>
</feature>
<evidence type="ECO:0000259" key="3">
    <source>
        <dbReference type="Pfam" id="PF01478"/>
    </source>
</evidence>
<protein>
    <submittedName>
        <fullName evidence="4">A24 family peptidase</fullName>
    </submittedName>
</protein>
<accession>A0ABX8SDE1</accession>
<keyword evidence="2" id="KW-0472">Membrane</keyword>
<evidence type="ECO:0000256" key="2">
    <source>
        <dbReference type="SAM" id="Phobius"/>
    </source>
</evidence>
<sequence length="142" mass="13688">MTSLLAFTCLLAWCAWLSAIDLREHRLPNPATAAGAVAILGYAASQGSLGVAAIGALLLAGCYLVVHLTAPAALGAGDVKLAVGLGAATALGGAPAWVLAALLAPVFTATAGLIALGRGRPGPLAHGPAMCAATLTALAVAG</sequence>
<proteinExistence type="inferred from homology"/>
<dbReference type="Pfam" id="PF01478">
    <property type="entry name" value="Peptidase_A24"/>
    <property type="match status" value="1"/>
</dbReference>
<evidence type="ECO:0000313" key="4">
    <source>
        <dbReference type="EMBL" id="QXQ15802.1"/>
    </source>
</evidence>
<dbReference type="EMBL" id="CP079105">
    <property type="protein sequence ID" value="QXQ15802.1"/>
    <property type="molecule type" value="Genomic_DNA"/>
</dbReference>
<dbReference type="InterPro" id="IPR050882">
    <property type="entry name" value="Prepilin_peptidase/N-MTase"/>
</dbReference>
<reference evidence="4" key="1">
    <citation type="submission" date="2021-07" db="EMBL/GenBank/DDBJ databases">
        <title>Candidatus Kaistella beijingensis sp. nov. isolated from a municipal wastewater treatment plant is involved in sludge foaming.</title>
        <authorList>
            <person name="Song Y."/>
            <person name="Liu S.-J."/>
        </authorList>
    </citation>
    <scope>NUCLEOTIDE SEQUENCE</scope>
    <source>
        <strain evidence="4">DSM 43998</strain>
    </source>
</reference>
<name>A0ABX8SDE1_9ACTN</name>
<feature type="transmembrane region" description="Helical" evidence="2">
    <location>
        <begin position="52"/>
        <end position="74"/>
    </location>
</feature>
<organism evidence="4 5">
    <name type="scientific">Skermania pinensis</name>
    <dbReference type="NCBI Taxonomy" id="39122"/>
    <lineage>
        <taxon>Bacteria</taxon>
        <taxon>Bacillati</taxon>
        <taxon>Actinomycetota</taxon>
        <taxon>Actinomycetes</taxon>
        <taxon>Mycobacteriales</taxon>
        <taxon>Gordoniaceae</taxon>
        <taxon>Skermania</taxon>
    </lineage>
</organism>
<dbReference type="Gene3D" id="1.20.120.1220">
    <property type="match status" value="1"/>
</dbReference>
<feature type="domain" description="Prepilin type IV endopeptidase peptidase" evidence="3">
    <location>
        <begin position="10"/>
        <end position="104"/>
    </location>
</feature>
<keyword evidence="5" id="KW-1185">Reference proteome</keyword>
<dbReference type="PANTHER" id="PTHR30487:SF0">
    <property type="entry name" value="PREPILIN LEADER PEPTIDASE_N-METHYLTRANSFERASE-RELATED"/>
    <property type="match status" value="1"/>
</dbReference>